<evidence type="ECO:0000313" key="2">
    <source>
        <dbReference type="Proteomes" id="UP000190150"/>
    </source>
</evidence>
<evidence type="ECO:0000313" key="1">
    <source>
        <dbReference type="EMBL" id="SKB56054.1"/>
    </source>
</evidence>
<dbReference type="STRING" id="1513896.SAMN05660841_01237"/>
<sequence length="160" mass="18328">MTKYDEIIATLRHKDSQLAEHWEEEIDTIIHKLKFLTSDAIPSVCIVDQSNGFQIVNSLELQEKVKIAGGTLATDFDKNIGIFIILQKDDSLYSVVPSFIQEQQDTKAVANNNLFIIHNSQFNTTDENYLQDIEILAEIIQSKYFIFGRDGLDWIKFDLA</sequence>
<proteinExistence type="predicted"/>
<reference evidence="2" key="1">
    <citation type="submission" date="2017-02" db="EMBL/GenBank/DDBJ databases">
        <authorList>
            <person name="Varghese N."/>
            <person name="Submissions S."/>
        </authorList>
    </citation>
    <scope>NUCLEOTIDE SEQUENCE [LARGE SCALE GENOMIC DNA]</scope>
    <source>
        <strain evidence="2">DSM 24091</strain>
    </source>
</reference>
<dbReference type="Proteomes" id="UP000190150">
    <property type="component" value="Unassembled WGS sequence"/>
</dbReference>
<dbReference type="AlphaFoldDB" id="A0A1T5C9E3"/>
<name>A0A1T5C9E3_9SPHI</name>
<accession>A0A1T5C9E3</accession>
<dbReference type="OrthoDB" id="9787772at2"/>
<gene>
    <name evidence="1" type="ORF">SAMN05660841_01237</name>
</gene>
<protein>
    <submittedName>
        <fullName evidence="1">Iron complex transport system substrate-binding protein</fullName>
    </submittedName>
</protein>
<keyword evidence="2" id="KW-1185">Reference proteome</keyword>
<organism evidence="1 2">
    <name type="scientific">Sphingobacterium nematocida</name>
    <dbReference type="NCBI Taxonomy" id="1513896"/>
    <lineage>
        <taxon>Bacteria</taxon>
        <taxon>Pseudomonadati</taxon>
        <taxon>Bacteroidota</taxon>
        <taxon>Sphingobacteriia</taxon>
        <taxon>Sphingobacteriales</taxon>
        <taxon>Sphingobacteriaceae</taxon>
        <taxon>Sphingobacterium</taxon>
    </lineage>
</organism>
<dbReference type="EMBL" id="FUZF01000003">
    <property type="protein sequence ID" value="SKB56054.1"/>
    <property type="molecule type" value="Genomic_DNA"/>
</dbReference>
<dbReference type="RefSeq" id="WP_079642168.1">
    <property type="nucleotide sequence ID" value="NZ_FUZF01000003.1"/>
</dbReference>